<feature type="transmembrane region" description="Helical" evidence="1">
    <location>
        <begin position="108"/>
        <end position="131"/>
    </location>
</feature>
<gene>
    <name evidence="2" type="ORF">EDD63_10329</name>
</gene>
<dbReference type="OrthoDB" id="9778282at2"/>
<dbReference type="EMBL" id="SODD01000003">
    <property type="protein sequence ID" value="TDW25742.1"/>
    <property type="molecule type" value="Genomic_DNA"/>
</dbReference>
<protein>
    <submittedName>
        <fullName evidence="2">Ethanolamine transporter</fullName>
    </submittedName>
</protein>
<feature type="transmembrane region" description="Helical" evidence="1">
    <location>
        <begin position="138"/>
        <end position="164"/>
    </location>
</feature>
<reference evidence="2 3" key="1">
    <citation type="submission" date="2019-03" db="EMBL/GenBank/DDBJ databases">
        <title>Genomic Encyclopedia of Type Strains, Phase IV (KMG-IV): sequencing the most valuable type-strain genomes for metagenomic binning, comparative biology and taxonomic classification.</title>
        <authorList>
            <person name="Goeker M."/>
        </authorList>
    </citation>
    <scope>NUCLEOTIDE SEQUENCE [LARGE SCALE GENOMIC DNA]</scope>
    <source>
        <strain evidence="2 3">DSM 28867</strain>
    </source>
</reference>
<feature type="transmembrane region" description="Helical" evidence="1">
    <location>
        <begin position="184"/>
        <end position="210"/>
    </location>
</feature>
<dbReference type="RefSeq" id="WP_134167786.1">
    <property type="nucleotide sequence ID" value="NZ_SODD01000003.1"/>
</dbReference>
<keyword evidence="1" id="KW-0812">Transmembrane</keyword>
<feature type="transmembrane region" description="Helical" evidence="1">
    <location>
        <begin position="70"/>
        <end position="88"/>
    </location>
</feature>
<dbReference type="AlphaFoldDB" id="A0A4R8A5T5"/>
<dbReference type="InterPro" id="IPR007441">
    <property type="entry name" value="EutH"/>
</dbReference>
<evidence type="ECO:0000313" key="3">
    <source>
        <dbReference type="Proteomes" id="UP000294743"/>
    </source>
</evidence>
<dbReference type="Proteomes" id="UP000294743">
    <property type="component" value="Unassembled WGS sequence"/>
</dbReference>
<keyword evidence="1" id="KW-0472">Membrane</keyword>
<feature type="transmembrane region" description="Helical" evidence="1">
    <location>
        <begin position="274"/>
        <end position="292"/>
    </location>
</feature>
<proteinExistence type="predicted"/>
<dbReference type="PANTHER" id="PTHR40089:SF1">
    <property type="entry name" value="ETHANOLAMINE PERMEASE EUTH-RELATED"/>
    <property type="match status" value="1"/>
</dbReference>
<dbReference type="PANTHER" id="PTHR40089">
    <property type="entry name" value="ETHANOLAMINE UTILIZATION PROTEIN EUTH"/>
    <property type="match status" value="1"/>
</dbReference>
<feature type="transmembrane region" description="Helical" evidence="1">
    <location>
        <begin position="313"/>
        <end position="331"/>
    </location>
</feature>
<sequence>MEFIGKIVIYIIMFCAFLGAISSLRKDENLLGLEFVKGIESIGTIFLSVGGVMASIPILTKLITSIISPLYQMVGADSAMAATTFLAVDMGGYQLADVLSDTRESWIMAMVAGYMAGATIVFTIPVALRILKKEDHKFLAYGVLAGFVSIPIGVLVSSLSMVITNPLIRDVVSTSSSLNYQLQLSIVVMIRNLLPLLVVCAIIVVGLIKVPNTMIQGFQMFGNMFNAIMRMIFVICVIEHFTSIFSNICIWLDIPWLLDPMIADTSNINRALENAGYIGIMLCGTFPMMYLIKKYFIKHIIKVGDAFGLSDKLMVGLIGCCANVLASLVLVEDLDDEDKVIVLAFSVCGSFLLGDHLAFTTNYQPSLVMYIILGKLVAGICAIIIAKKAIIPIMKKEIM</sequence>
<keyword evidence="1" id="KW-1133">Transmembrane helix</keyword>
<evidence type="ECO:0000313" key="2">
    <source>
        <dbReference type="EMBL" id="TDW25742.1"/>
    </source>
</evidence>
<dbReference type="GO" id="GO:0005886">
    <property type="term" value="C:plasma membrane"/>
    <property type="evidence" value="ECO:0007669"/>
    <property type="project" value="TreeGrafter"/>
</dbReference>
<feature type="transmembrane region" description="Helical" evidence="1">
    <location>
        <begin position="44"/>
        <end position="63"/>
    </location>
</feature>
<feature type="transmembrane region" description="Helical" evidence="1">
    <location>
        <begin position="367"/>
        <end position="386"/>
    </location>
</feature>
<feature type="transmembrane region" description="Helical" evidence="1">
    <location>
        <begin position="7"/>
        <end position="24"/>
    </location>
</feature>
<keyword evidence="3" id="KW-1185">Reference proteome</keyword>
<dbReference type="PIRSF" id="PIRSF019466">
    <property type="entry name" value="EutH"/>
    <property type="match status" value="1"/>
</dbReference>
<evidence type="ECO:0000256" key="1">
    <source>
        <dbReference type="SAM" id="Phobius"/>
    </source>
</evidence>
<organism evidence="2 3">
    <name type="scientific">Breznakia blatticola</name>
    <dbReference type="NCBI Taxonomy" id="1754012"/>
    <lineage>
        <taxon>Bacteria</taxon>
        <taxon>Bacillati</taxon>
        <taxon>Bacillota</taxon>
        <taxon>Erysipelotrichia</taxon>
        <taxon>Erysipelotrichales</taxon>
        <taxon>Erysipelotrichaceae</taxon>
        <taxon>Breznakia</taxon>
    </lineage>
</organism>
<accession>A0A4R8A5T5</accession>
<dbReference type="GO" id="GO:0034228">
    <property type="term" value="F:ethanolamine transmembrane transporter activity"/>
    <property type="evidence" value="ECO:0007669"/>
    <property type="project" value="InterPro"/>
</dbReference>
<name>A0A4R8A5T5_9FIRM</name>
<comment type="caution">
    <text evidence="2">The sequence shown here is derived from an EMBL/GenBank/DDBJ whole genome shotgun (WGS) entry which is preliminary data.</text>
</comment>
<feature type="transmembrane region" description="Helical" evidence="1">
    <location>
        <begin position="231"/>
        <end position="254"/>
    </location>
</feature>
<dbReference type="Pfam" id="PF04346">
    <property type="entry name" value="EutH"/>
    <property type="match status" value="1"/>
</dbReference>